<keyword evidence="1" id="KW-0805">Transcription regulation</keyword>
<accession>A0A941EG93</accession>
<proteinExistence type="predicted"/>
<evidence type="ECO:0000259" key="4">
    <source>
        <dbReference type="PROSITE" id="PS50949"/>
    </source>
</evidence>
<protein>
    <submittedName>
        <fullName evidence="5">GntR family transcriptional regulator</fullName>
    </submittedName>
</protein>
<sequence>MLSDSVYETIRRRLVNQEVAPGEKLNISTLAADLEVSPTPVREALARLEVEGLAVKRSLAGYTAAPLLSRRDFDDLFEMRLVVESAVAGRAATRISPADLETLDRLLEEMREARRTTNAEALRVFVDHDSLFHEQIATSSGNIMMADALRRLHAHTHLYRLYFHAGIAESTCTEHERIVDALRAADPDLAAAAMRSHLRRAQERLAPAAGGEETV</sequence>
<dbReference type="GO" id="GO:0003677">
    <property type="term" value="F:DNA binding"/>
    <property type="evidence" value="ECO:0007669"/>
    <property type="project" value="UniProtKB-KW"/>
</dbReference>
<evidence type="ECO:0000256" key="1">
    <source>
        <dbReference type="ARBA" id="ARBA00023015"/>
    </source>
</evidence>
<organism evidence="5 6">
    <name type="scientific">Actinospica durhamensis</name>
    <dbReference type="NCBI Taxonomy" id="1508375"/>
    <lineage>
        <taxon>Bacteria</taxon>
        <taxon>Bacillati</taxon>
        <taxon>Actinomycetota</taxon>
        <taxon>Actinomycetes</taxon>
        <taxon>Catenulisporales</taxon>
        <taxon>Actinospicaceae</taxon>
        <taxon>Actinospica</taxon>
    </lineage>
</organism>
<dbReference type="InterPro" id="IPR008920">
    <property type="entry name" value="TF_FadR/GntR_C"/>
</dbReference>
<dbReference type="AlphaFoldDB" id="A0A941EG93"/>
<dbReference type="InterPro" id="IPR036388">
    <property type="entry name" value="WH-like_DNA-bd_sf"/>
</dbReference>
<dbReference type="RefSeq" id="WP_212526608.1">
    <property type="nucleotide sequence ID" value="NZ_JAGSOG010000006.1"/>
</dbReference>
<comment type="caution">
    <text evidence="5">The sequence shown here is derived from an EMBL/GenBank/DDBJ whole genome shotgun (WGS) entry which is preliminary data.</text>
</comment>
<dbReference type="PANTHER" id="PTHR43537">
    <property type="entry name" value="TRANSCRIPTIONAL REGULATOR, GNTR FAMILY"/>
    <property type="match status" value="1"/>
</dbReference>
<evidence type="ECO:0000256" key="2">
    <source>
        <dbReference type="ARBA" id="ARBA00023125"/>
    </source>
</evidence>
<gene>
    <name evidence="5" type="ORF">KDL01_02300</name>
</gene>
<dbReference type="Pfam" id="PF00392">
    <property type="entry name" value="GntR"/>
    <property type="match status" value="1"/>
</dbReference>
<dbReference type="SUPFAM" id="SSF48008">
    <property type="entry name" value="GntR ligand-binding domain-like"/>
    <property type="match status" value="1"/>
</dbReference>
<dbReference type="Pfam" id="PF07729">
    <property type="entry name" value="FCD"/>
    <property type="match status" value="1"/>
</dbReference>
<reference evidence="5" key="1">
    <citation type="submission" date="2021-04" db="EMBL/GenBank/DDBJ databases">
        <title>Genome based classification of Actinospica acidithermotolerans sp. nov., an actinobacterium isolated from an Indonesian hot spring.</title>
        <authorList>
            <person name="Kusuma A.B."/>
            <person name="Putra K.E."/>
            <person name="Nafisah S."/>
            <person name="Loh J."/>
            <person name="Nouioui I."/>
            <person name="Goodfellow M."/>
        </authorList>
    </citation>
    <scope>NUCLEOTIDE SEQUENCE</scope>
    <source>
        <strain evidence="5">CSCA 57</strain>
    </source>
</reference>
<evidence type="ECO:0000256" key="3">
    <source>
        <dbReference type="ARBA" id="ARBA00023163"/>
    </source>
</evidence>
<dbReference type="PROSITE" id="PS50949">
    <property type="entry name" value="HTH_GNTR"/>
    <property type="match status" value="1"/>
</dbReference>
<dbReference type="SMART" id="SM00345">
    <property type="entry name" value="HTH_GNTR"/>
    <property type="match status" value="1"/>
</dbReference>
<dbReference type="InterPro" id="IPR036390">
    <property type="entry name" value="WH_DNA-bd_sf"/>
</dbReference>
<dbReference type="Proteomes" id="UP000675781">
    <property type="component" value="Unassembled WGS sequence"/>
</dbReference>
<dbReference type="Gene3D" id="1.10.10.10">
    <property type="entry name" value="Winged helix-like DNA-binding domain superfamily/Winged helix DNA-binding domain"/>
    <property type="match status" value="1"/>
</dbReference>
<name>A0A941EG93_9ACTN</name>
<dbReference type="Gene3D" id="1.20.120.530">
    <property type="entry name" value="GntR ligand-binding domain-like"/>
    <property type="match status" value="1"/>
</dbReference>
<dbReference type="SMART" id="SM00895">
    <property type="entry name" value="FCD"/>
    <property type="match status" value="1"/>
</dbReference>
<keyword evidence="6" id="KW-1185">Reference proteome</keyword>
<evidence type="ECO:0000313" key="5">
    <source>
        <dbReference type="EMBL" id="MBR7832070.1"/>
    </source>
</evidence>
<dbReference type="EMBL" id="JAGSOG010000006">
    <property type="protein sequence ID" value="MBR7832070.1"/>
    <property type="molecule type" value="Genomic_DNA"/>
</dbReference>
<dbReference type="GO" id="GO:0003700">
    <property type="term" value="F:DNA-binding transcription factor activity"/>
    <property type="evidence" value="ECO:0007669"/>
    <property type="project" value="InterPro"/>
</dbReference>
<dbReference type="InterPro" id="IPR011711">
    <property type="entry name" value="GntR_C"/>
</dbReference>
<keyword evidence="3" id="KW-0804">Transcription</keyword>
<dbReference type="SUPFAM" id="SSF46785">
    <property type="entry name" value="Winged helix' DNA-binding domain"/>
    <property type="match status" value="1"/>
</dbReference>
<evidence type="ECO:0000313" key="6">
    <source>
        <dbReference type="Proteomes" id="UP000675781"/>
    </source>
</evidence>
<dbReference type="PANTHER" id="PTHR43537:SF5">
    <property type="entry name" value="UXU OPERON TRANSCRIPTIONAL REGULATOR"/>
    <property type="match status" value="1"/>
</dbReference>
<feature type="domain" description="HTH gntR-type" evidence="4">
    <location>
        <begin position="1"/>
        <end position="67"/>
    </location>
</feature>
<keyword evidence="2" id="KW-0238">DNA-binding</keyword>
<dbReference type="InterPro" id="IPR000524">
    <property type="entry name" value="Tscrpt_reg_HTH_GntR"/>
</dbReference>